<protein>
    <submittedName>
        <fullName evidence="2">FidL</fullName>
    </submittedName>
</protein>
<evidence type="ECO:0000313" key="3">
    <source>
        <dbReference type="EMBL" id="KFX20535.1"/>
    </source>
</evidence>
<feature type="transmembrane region" description="Helical" evidence="1">
    <location>
        <begin position="12"/>
        <end position="29"/>
    </location>
</feature>
<dbReference type="eggNOG" id="ENOG502ZT0V">
    <property type="taxonomic scope" value="Bacteria"/>
</dbReference>
<dbReference type="AlphaFoldDB" id="A0A093UCA9"/>
<dbReference type="EMBL" id="JQHM01000002">
    <property type="protein sequence ID" value="KFX05898.1"/>
    <property type="molecule type" value="Genomic_DNA"/>
</dbReference>
<sequence length="156" mass="18162">MLIIKVRKKIFCTTMVLCMSFSLGIIFYLKNNLYRKPLICQAEVAVKSEEQRVRKEYDIYFYLNRQNRALVLVNGFYIGEDGVPLTIRRTFSFDSVWEGNRLEVHNIAMNKNINDNAPDDALPILAENDVIQFEMLTKHAYLISTVQSKMACNIRD</sequence>
<keyword evidence="4" id="KW-1185">Reference proteome</keyword>
<evidence type="ECO:0000256" key="1">
    <source>
        <dbReference type="SAM" id="Phobius"/>
    </source>
</evidence>
<keyword evidence="1" id="KW-1133">Transmembrane helix</keyword>
<evidence type="ECO:0000313" key="4">
    <source>
        <dbReference type="Proteomes" id="UP000032869"/>
    </source>
</evidence>
<dbReference type="OrthoDB" id="6433840at2"/>
<comment type="caution">
    <text evidence="2">The sequence shown here is derived from an EMBL/GenBank/DDBJ whole genome shotgun (WGS) entry which is preliminary data.</text>
</comment>
<gene>
    <name evidence="3" type="ORF">JV35_10575</name>
    <name evidence="2" type="ORF">KP22_08545</name>
</gene>
<proteinExistence type="predicted"/>
<accession>A0A093UCA9</accession>
<evidence type="ECO:0000313" key="5">
    <source>
        <dbReference type="Proteomes" id="UP000032874"/>
    </source>
</evidence>
<organism evidence="2 5">
    <name type="scientific">Pectobacterium betavasculorum</name>
    <dbReference type="NCBI Taxonomy" id="55207"/>
    <lineage>
        <taxon>Bacteria</taxon>
        <taxon>Pseudomonadati</taxon>
        <taxon>Pseudomonadota</taxon>
        <taxon>Gammaproteobacteria</taxon>
        <taxon>Enterobacterales</taxon>
        <taxon>Pectobacteriaceae</taxon>
        <taxon>Pectobacterium</taxon>
    </lineage>
</organism>
<dbReference type="EMBL" id="JQHL01000003">
    <property type="protein sequence ID" value="KFX20535.1"/>
    <property type="molecule type" value="Genomic_DNA"/>
</dbReference>
<keyword evidence="1" id="KW-0472">Membrane</keyword>
<dbReference type="Proteomes" id="UP000032869">
    <property type="component" value="Unassembled WGS sequence"/>
</dbReference>
<reference evidence="4 5" key="1">
    <citation type="submission" date="2014-08" db="EMBL/GenBank/DDBJ databases">
        <title>Genome sequences of NCPPB Pectobacterium isolates.</title>
        <authorList>
            <person name="Glover R.H."/>
            <person name="Sapp M."/>
            <person name="Elphinstone J."/>
        </authorList>
    </citation>
    <scope>NUCLEOTIDE SEQUENCE [LARGE SCALE GENOMIC DNA]</scope>
    <source>
        <strain evidence="3 4">NCPPB 2793</strain>
        <strain evidence="2 5">NCPPB 2795</strain>
    </source>
</reference>
<keyword evidence="1" id="KW-0812">Transmembrane</keyword>
<evidence type="ECO:0000313" key="2">
    <source>
        <dbReference type="EMBL" id="KFX05898.1"/>
    </source>
</evidence>
<name>A0A093UCA9_9GAMM</name>
<dbReference type="RefSeq" id="WP_039303830.1">
    <property type="nucleotide sequence ID" value="NZ_JAODTE010000006.1"/>
</dbReference>
<dbReference type="Proteomes" id="UP000032874">
    <property type="component" value="Unassembled WGS sequence"/>
</dbReference>